<keyword evidence="1" id="KW-0472">Membrane</keyword>
<dbReference type="GO" id="GO:0007005">
    <property type="term" value="P:mitochondrion organization"/>
    <property type="evidence" value="ECO:0007669"/>
    <property type="project" value="TreeGrafter"/>
</dbReference>
<protein>
    <submittedName>
        <fullName evidence="3">Uncharacterized protein</fullName>
    </submittedName>
</protein>
<dbReference type="InterPro" id="IPR026847">
    <property type="entry name" value="VPS13"/>
</dbReference>
<evidence type="ECO:0000256" key="1">
    <source>
        <dbReference type="SAM" id="Phobius"/>
    </source>
</evidence>
<dbReference type="PANTHER" id="PTHR16166:SF141">
    <property type="entry name" value="INTERMEMBRANE LIPID TRANSFER PROTEIN VPS13D"/>
    <property type="match status" value="1"/>
</dbReference>
<sequence>MTGSVGVIQADNQLLNADRWQFIYCQAAMADDENYIRPENLPAGVPTTARPALKIEMNCTPMKHYDAFDCFRLKLCDLSVQLDELLLWKFIQFVQATDASQRIQPSALEMPPNTELDRPNPLASRKCYFGRLELDMGQIALSVATIPKSGLPKDLRLLKQQFNIMLVSFENAGISLPPFRQLHYFETSSFLFELLKKFYFGIFLELQKKVMNVGFYLDAFGNPAGFVTDLKDFFAGLFIEGTCFFRFHVMVAGAKKLYGFRVFVASCVLTTVTIGFVLWDEQNQRNRRQEGVRQRLKSVQQQQNMTDYAMQKQKYEEYKTTHS</sequence>
<reference evidence="3" key="1">
    <citation type="submission" date="2024-02" db="UniProtKB">
        <authorList>
            <consortium name="WormBaseParasite"/>
        </authorList>
    </citation>
    <scope>IDENTIFICATION</scope>
</reference>
<keyword evidence="2" id="KW-1185">Reference proteome</keyword>
<organism evidence="2 3">
    <name type="scientific">Mesorhabditis belari</name>
    <dbReference type="NCBI Taxonomy" id="2138241"/>
    <lineage>
        <taxon>Eukaryota</taxon>
        <taxon>Metazoa</taxon>
        <taxon>Ecdysozoa</taxon>
        <taxon>Nematoda</taxon>
        <taxon>Chromadorea</taxon>
        <taxon>Rhabditida</taxon>
        <taxon>Rhabditina</taxon>
        <taxon>Rhabditomorpha</taxon>
        <taxon>Rhabditoidea</taxon>
        <taxon>Rhabditidae</taxon>
        <taxon>Mesorhabditinae</taxon>
        <taxon>Mesorhabditis</taxon>
    </lineage>
</organism>
<name>A0AAF3FMN4_9BILA</name>
<dbReference type="PANTHER" id="PTHR16166">
    <property type="entry name" value="VACUOLAR PROTEIN SORTING-ASSOCIATED PROTEIN VPS13"/>
    <property type="match status" value="1"/>
</dbReference>
<dbReference type="Proteomes" id="UP000887575">
    <property type="component" value="Unassembled WGS sequence"/>
</dbReference>
<evidence type="ECO:0000313" key="3">
    <source>
        <dbReference type="WBParaSite" id="MBELARI_LOCUS8434.1"/>
    </source>
</evidence>
<feature type="transmembrane region" description="Helical" evidence="1">
    <location>
        <begin position="258"/>
        <end position="279"/>
    </location>
</feature>
<keyword evidence="1" id="KW-1133">Transmembrane helix</keyword>
<keyword evidence="1" id="KW-0812">Transmembrane</keyword>
<dbReference type="GO" id="GO:0006623">
    <property type="term" value="P:protein targeting to vacuole"/>
    <property type="evidence" value="ECO:0007669"/>
    <property type="project" value="TreeGrafter"/>
</dbReference>
<proteinExistence type="predicted"/>
<accession>A0AAF3FMN4</accession>
<dbReference type="GO" id="GO:0045053">
    <property type="term" value="P:protein retention in Golgi apparatus"/>
    <property type="evidence" value="ECO:0007669"/>
    <property type="project" value="TreeGrafter"/>
</dbReference>
<dbReference type="WBParaSite" id="MBELARI_LOCUS8434.1">
    <property type="protein sequence ID" value="MBELARI_LOCUS8434.1"/>
    <property type="gene ID" value="MBELARI_LOCUS8434"/>
</dbReference>
<dbReference type="AlphaFoldDB" id="A0AAF3FMN4"/>
<evidence type="ECO:0000313" key="2">
    <source>
        <dbReference type="Proteomes" id="UP000887575"/>
    </source>
</evidence>